<reference evidence="2" key="1">
    <citation type="submission" date="2008-12" db="EMBL/GenBank/DDBJ databases">
        <title>Complete sequence of Chloroflexus aggregans DSM 9485.</title>
        <authorList>
            <consortium name="US DOE Joint Genome Institute"/>
            <person name="Lucas S."/>
            <person name="Copeland A."/>
            <person name="Lapidus A."/>
            <person name="Glavina del Rio T."/>
            <person name="Dalin E."/>
            <person name="Tice H."/>
            <person name="Pitluck S."/>
            <person name="Foster B."/>
            <person name="Larimer F."/>
            <person name="Land M."/>
            <person name="Hauser L."/>
            <person name="Kyrpides N."/>
            <person name="Mikhailova N."/>
            <person name="Bryant D."/>
            <person name="Richardson P."/>
        </authorList>
    </citation>
    <scope>NUCLEOTIDE SEQUENCE</scope>
    <source>
        <strain evidence="2">DSM 9485</strain>
    </source>
</reference>
<dbReference type="RefSeq" id="WP_015940942.1">
    <property type="nucleotide sequence ID" value="NC_011831.1"/>
</dbReference>
<dbReference type="KEGG" id="cag:Cagg_2201"/>
<keyword evidence="1" id="KW-0472">Membrane</keyword>
<feature type="transmembrane region" description="Helical" evidence="1">
    <location>
        <begin position="269"/>
        <end position="290"/>
    </location>
</feature>
<feature type="transmembrane region" description="Helical" evidence="1">
    <location>
        <begin position="183"/>
        <end position="203"/>
    </location>
</feature>
<evidence type="ECO:0000313" key="2">
    <source>
        <dbReference type="EMBL" id="ACL25084.1"/>
    </source>
</evidence>
<sequence length="379" mass="43452">MNRYTTITNSSKTIFLNNRWFQKYIFGTLLTSVIVPVMIFVFAGRSLVYSFDVTLPPDIPVSGISPVEISEKGPARWFGTTSDMAFPLLSRSHHLLELEVHGGGVNSRTLEVWWNKLPYTNTVLRAGWNRLTFLIPETMIRDGENVLSLTIDPLPPFQQEKFGIAVTQLHLRQLDEQLAPVQLLIWLSGICFVVYLWAIVLQLSPLEQVLFPSIIGGVIGFGIATIRLQMAALLPWVVGVAVFVTGLFALFRFGIWWRRQTLSVWFARLLLVVVVWFGIHVVGMNAPVFIDIDHRARANHVLLLAHGAGDIVQSRLSNQYEWGIATVPYSLLSYYPFVPLAFFDYRNLRVYFCFQMYNQFYQRNDTSFLILDFSSYRVW</sequence>
<organism evidence="2 3">
    <name type="scientific">Chloroflexus aggregans (strain MD-66 / DSM 9485)</name>
    <dbReference type="NCBI Taxonomy" id="326427"/>
    <lineage>
        <taxon>Bacteria</taxon>
        <taxon>Bacillati</taxon>
        <taxon>Chloroflexota</taxon>
        <taxon>Chloroflexia</taxon>
        <taxon>Chloroflexales</taxon>
        <taxon>Chloroflexineae</taxon>
        <taxon>Chloroflexaceae</taxon>
        <taxon>Chloroflexus</taxon>
    </lineage>
</organism>
<accession>B8GD17</accession>
<feature type="transmembrane region" description="Helical" evidence="1">
    <location>
        <begin position="209"/>
        <end position="226"/>
    </location>
</feature>
<dbReference type="AlphaFoldDB" id="B8GD17"/>
<dbReference type="EMBL" id="CP001337">
    <property type="protein sequence ID" value="ACL25084.1"/>
    <property type="molecule type" value="Genomic_DNA"/>
</dbReference>
<feature type="transmembrane region" description="Helical" evidence="1">
    <location>
        <begin position="24"/>
        <end position="43"/>
    </location>
</feature>
<dbReference type="STRING" id="326427.Cagg_2201"/>
<keyword evidence="3" id="KW-1185">Reference proteome</keyword>
<evidence type="ECO:0000256" key="1">
    <source>
        <dbReference type="SAM" id="Phobius"/>
    </source>
</evidence>
<dbReference type="Proteomes" id="UP000002508">
    <property type="component" value="Chromosome"/>
</dbReference>
<keyword evidence="1" id="KW-0812">Transmembrane</keyword>
<dbReference type="OrthoDB" id="137087at2"/>
<dbReference type="HOGENOM" id="CLU_729005_0_0_0"/>
<gene>
    <name evidence="2" type="ordered locus">Cagg_2201</name>
</gene>
<name>B8GD17_CHLAD</name>
<protein>
    <submittedName>
        <fullName evidence="2">Uncharacterized protein</fullName>
    </submittedName>
</protein>
<feature type="transmembrane region" description="Helical" evidence="1">
    <location>
        <begin position="233"/>
        <end position="257"/>
    </location>
</feature>
<keyword evidence="1" id="KW-1133">Transmembrane helix</keyword>
<evidence type="ECO:0000313" key="3">
    <source>
        <dbReference type="Proteomes" id="UP000002508"/>
    </source>
</evidence>
<proteinExistence type="predicted"/>